<dbReference type="Pfam" id="PF12840">
    <property type="entry name" value="HTH_20"/>
    <property type="match status" value="1"/>
</dbReference>
<dbReference type="SUPFAM" id="SSF46785">
    <property type="entry name" value="Winged helix' DNA-binding domain"/>
    <property type="match status" value="1"/>
</dbReference>
<reference evidence="1" key="2">
    <citation type="submission" date="2020-09" db="EMBL/GenBank/DDBJ databases">
        <authorList>
            <person name="Sun Q."/>
            <person name="Ohkuma M."/>
        </authorList>
    </citation>
    <scope>NUCLEOTIDE SEQUENCE</scope>
    <source>
        <strain evidence="1">JCM 4784</strain>
    </source>
</reference>
<organism evidence="1 2">
    <name type="scientific">Streptomyces longispororuber</name>
    <dbReference type="NCBI Taxonomy" id="68230"/>
    <lineage>
        <taxon>Bacteria</taxon>
        <taxon>Bacillati</taxon>
        <taxon>Actinomycetota</taxon>
        <taxon>Actinomycetes</taxon>
        <taxon>Kitasatosporales</taxon>
        <taxon>Streptomycetaceae</taxon>
        <taxon>Streptomyces</taxon>
    </lineage>
</organism>
<dbReference type="InterPro" id="IPR036390">
    <property type="entry name" value="WH_DNA-bd_sf"/>
</dbReference>
<dbReference type="EMBL" id="BNBT01000017">
    <property type="protein sequence ID" value="GHE48449.1"/>
    <property type="molecule type" value="Genomic_DNA"/>
</dbReference>
<dbReference type="AlphaFoldDB" id="A0A918ZGH0"/>
<proteinExistence type="predicted"/>
<dbReference type="Proteomes" id="UP000608024">
    <property type="component" value="Unassembled WGS sequence"/>
</dbReference>
<dbReference type="InterPro" id="IPR011991">
    <property type="entry name" value="ArsR-like_HTH"/>
</dbReference>
<reference evidence="1" key="1">
    <citation type="journal article" date="2014" name="Int. J. Syst. Evol. Microbiol.">
        <title>Complete genome sequence of Corynebacterium casei LMG S-19264T (=DSM 44701T), isolated from a smear-ripened cheese.</title>
        <authorList>
            <consortium name="US DOE Joint Genome Institute (JGI-PGF)"/>
            <person name="Walter F."/>
            <person name="Albersmeier A."/>
            <person name="Kalinowski J."/>
            <person name="Ruckert C."/>
        </authorList>
    </citation>
    <scope>NUCLEOTIDE SEQUENCE</scope>
    <source>
        <strain evidence="1">JCM 4784</strain>
    </source>
</reference>
<name>A0A918ZGH0_9ACTN</name>
<accession>A0A918ZGH0</accession>
<dbReference type="CDD" id="cd00090">
    <property type="entry name" value="HTH_ARSR"/>
    <property type="match status" value="1"/>
</dbReference>
<keyword evidence="2" id="KW-1185">Reference proteome</keyword>
<dbReference type="InterPro" id="IPR036388">
    <property type="entry name" value="WH-like_DNA-bd_sf"/>
</dbReference>
<evidence type="ECO:0000313" key="1">
    <source>
        <dbReference type="EMBL" id="GHE48449.1"/>
    </source>
</evidence>
<protein>
    <submittedName>
        <fullName evidence="1">Transcriptional regulator</fullName>
    </submittedName>
</protein>
<comment type="caution">
    <text evidence="1">The sequence shown here is derived from an EMBL/GenBank/DDBJ whole genome shotgun (WGS) entry which is preliminary data.</text>
</comment>
<evidence type="ECO:0000313" key="2">
    <source>
        <dbReference type="Proteomes" id="UP000608024"/>
    </source>
</evidence>
<sequence>MAGFRVARARGCPASIRGVIHAHLDAESVGRIRLAVSPALEAVWWLRYAVTGGRHPVFGDPGAAARWALRHPDVRLVAQCLSVPGGPTYMPDLLTPKPAPGPARRTLAEQLQAVAGTPPEEAAYQVCEVRFLDGPVPGDVLDAVQAGVFAARAANGLRQFWQDAVADGWSGLKSVLDADVAARSGEMATYGVGHVLRSLHPDIAWADGRLTIRKDYDETVHHRGADVVLTPMAASWPQVSVQVAEPGTAVLGYPATGVGAAADRPRRPAVARLLGRSRAALLGDLAAPRTTGELAARHRLAPATVSYHLGVLHRSGLVLRERDRQVVRYRRSAEGDALLGD</sequence>
<dbReference type="Gene3D" id="1.10.10.10">
    <property type="entry name" value="Winged helix-like DNA-binding domain superfamily/Winged helix DNA-binding domain"/>
    <property type="match status" value="1"/>
</dbReference>
<gene>
    <name evidence="1" type="ORF">GCM10018785_17510</name>
</gene>